<evidence type="ECO:0000256" key="2">
    <source>
        <dbReference type="ARBA" id="ARBA00023043"/>
    </source>
</evidence>
<dbReference type="InterPro" id="IPR036770">
    <property type="entry name" value="Ankyrin_rpt-contain_sf"/>
</dbReference>
<dbReference type="SUPFAM" id="SSF48403">
    <property type="entry name" value="Ankyrin repeat"/>
    <property type="match status" value="1"/>
</dbReference>
<accession>A0A9P4Q0K6</accession>
<evidence type="ECO:0000256" key="3">
    <source>
        <dbReference type="PROSITE-ProRule" id="PRU00023"/>
    </source>
</evidence>
<keyword evidence="1" id="KW-0677">Repeat</keyword>
<protein>
    <submittedName>
        <fullName evidence="4">Ankyrin</fullName>
    </submittedName>
</protein>
<dbReference type="Gene3D" id="1.25.40.20">
    <property type="entry name" value="Ankyrin repeat-containing domain"/>
    <property type="match status" value="1"/>
</dbReference>
<dbReference type="PANTHER" id="PTHR24198">
    <property type="entry name" value="ANKYRIN REPEAT AND PROTEIN KINASE DOMAIN-CONTAINING PROTEIN"/>
    <property type="match status" value="1"/>
</dbReference>
<dbReference type="EMBL" id="MU003939">
    <property type="protein sequence ID" value="KAF2715882.1"/>
    <property type="molecule type" value="Genomic_DNA"/>
</dbReference>
<sequence>LHIAAGMGRVLLARMLIDFGANINSADADGLSPLDYAVKYGHESTAKMLMSHGAEVTARDKSGRTALHNA</sequence>
<name>A0A9P4Q0K6_9PEZI</name>
<feature type="repeat" description="ANK" evidence="3">
    <location>
        <begin position="1"/>
        <end position="28"/>
    </location>
</feature>
<feature type="non-terminal residue" evidence="4">
    <location>
        <position position="1"/>
    </location>
</feature>
<dbReference type="PROSITE" id="PS50088">
    <property type="entry name" value="ANK_REPEAT"/>
    <property type="match status" value="2"/>
</dbReference>
<dbReference type="SMART" id="SM00248">
    <property type="entry name" value="ANK"/>
    <property type="match status" value="2"/>
</dbReference>
<dbReference type="PROSITE" id="PS50297">
    <property type="entry name" value="ANK_REP_REGION"/>
    <property type="match status" value="2"/>
</dbReference>
<proteinExistence type="predicted"/>
<gene>
    <name evidence="4" type="ORF">K431DRAFT_201665</name>
</gene>
<evidence type="ECO:0000313" key="5">
    <source>
        <dbReference type="Proteomes" id="UP000799441"/>
    </source>
</evidence>
<keyword evidence="2 3" id="KW-0040">ANK repeat</keyword>
<evidence type="ECO:0000256" key="1">
    <source>
        <dbReference type="ARBA" id="ARBA00022737"/>
    </source>
</evidence>
<feature type="non-terminal residue" evidence="4">
    <location>
        <position position="70"/>
    </location>
</feature>
<comment type="caution">
    <text evidence="4">The sequence shown here is derived from an EMBL/GenBank/DDBJ whole genome shotgun (WGS) entry which is preliminary data.</text>
</comment>
<dbReference type="Pfam" id="PF12796">
    <property type="entry name" value="Ank_2"/>
    <property type="match status" value="1"/>
</dbReference>
<reference evidence="4" key="1">
    <citation type="journal article" date="2020" name="Stud. Mycol.">
        <title>101 Dothideomycetes genomes: a test case for predicting lifestyles and emergence of pathogens.</title>
        <authorList>
            <person name="Haridas S."/>
            <person name="Albert R."/>
            <person name="Binder M."/>
            <person name="Bloem J."/>
            <person name="Labutti K."/>
            <person name="Salamov A."/>
            <person name="Andreopoulos B."/>
            <person name="Baker S."/>
            <person name="Barry K."/>
            <person name="Bills G."/>
            <person name="Bluhm B."/>
            <person name="Cannon C."/>
            <person name="Castanera R."/>
            <person name="Culley D."/>
            <person name="Daum C."/>
            <person name="Ezra D."/>
            <person name="Gonzalez J."/>
            <person name="Henrissat B."/>
            <person name="Kuo A."/>
            <person name="Liang C."/>
            <person name="Lipzen A."/>
            <person name="Lutzoni F."/>
            <person name="Magnuson J."/>
            <person name="Mondo S."/>
            <person name="Nolan M."/>
            <person name="Ohm R."/>
            <person name="Pangilinan J."/>
            <person name="Park H.-J."/>
            <person name="Ramirez L."/>
            <person name="Alfaro M."/>
            <person name="Sun H."/>
            <person name="Tritt A."/>
            <person name="Yoshinaga Y."/>
            <person name="Zwiers L.-H."/>
            <person name="Turgeon B."/>
            <person name="Goodwin S."/>
            <person name="Spatafora J."/>
            <person name="Crous P."/>
            <person name="Grigoriev I."/>
        </authorList>
    </citation>
    <scope>NUCLEOTIDE SEQUENCE</scope>
    <source>
        <strain evidence="4">CBS 116435</strain>
    </source>
</reference>
<dbReference type="InterPro" id="IPR002110">
    <property type="entry name" value="Ankyrin_rpt"/>
</dbReference>
<dbReference type="AlphaFoldDB" id="A0A9P4Q0K6"/>
<evidence type="ECO:0000313" key="4">
    <source>
        <dbReference type="EMBL" id="KAF2715882.1"/>
    </source>
</evidence>
<keyword evidence="5" id="KW-1185">Reference proteome</keyword>
<dbReference type="Proteomes" id="UP000799441">
    <property type="component" value="Unassembled WGS sequence"/>
</dbReference>
<dbReference type="OrthoDB" id="539213at2759"/>
<feature type="repeat" description="ANK" evidence="3">
    <location>
        <begin position="29"/>
        <end position="61"/>
    </location>
</feature>
<dbReference type="PANTHER" id="PTHR24198:SF165">
    <property type="entry name" value="ANKYRIN REPEAT-CONTAINING PROTEIN-RELATED"/>
    <property type="match status" value="1"/>
</dbReference>
<organism evidence="4 5">
    <name type="scientific">Polychaeton citri CBS 116435</name>
    <dbReference type="NCBI Taxonomy" id="1314669"/>
    <lineage>
        <taxon>Eukaryota</taxon>
        <taxon>Fungi</taxon>
        <taxon>Dikarya</taxon>
        <taxon>Ascomycota</taxon>
        <taxon>Pezizomycotina</taxon>
        <taxon>Dothideomycetes</taxon>
        <taxon>Dothideomycetidae</taxon>
        <taxon>Capnodiales</taxon>
        <taxon>Capnodiaceae</taxon>
        <taxon>Polychaeton</taxon>
    </lineage>
</organism>